<proteinExistence type="predicted"/>
<dbReference type="InterPro" id="IPR029063">
    <property type="entry name" value="SAM-dependent_MTases_sf"/>
</dbReference>
<dbReference type="InterPro" id="IPR013216">
    <property type="entry name" value="Methyltransf_11"/>
</dbReference>
<dbReference type="GO" id="GO:0008757">
    <property type="term" value="F:S-adenosylmethionine-dependent methyltransferase activity"/>
    <property type="evidence" value="ECO:0007669"/>
    <property type="project" value="InterPro"/>
</dbReference>
<evidence type="ECO:0000259" key="1">
    <source>
        <dbReference type="Pfam" id="PF08241"/>
    </source>
</evidence>
<dbReference type="AlphaFoldDB" id="A0A2M9ZLE5"/>
<dbReference type="CDD" id="cd02440">
    <property type="entry name" value="AdoMet_MTases"/>
    <property type="match status" value="1"/>
</dbReference>
<name>A0A2M9ZLE5_9LEPT</name>
<evidence type="ECO:0000313" key="2">
    <source>
        <dbReference type="EMBL" id="PJZ70267.1"/>
    </source>
</evidence>
<evidence type="ECO:0000313" key="3">
    <source>
        <dbReference type="EMBL" id="PJZ72849.1"/>
    </source>
</evidence>
<dbReference type="Proteomes" id="UP000231962">
    <property type="component" value="Unassembled WGS sequence"/>
</dbReference>
<dbReference type="Gene3D" id="3.40.50.150">
    <property type="entry name" value="Vaccinia Virus protein VP39"/>
    <property type="match status" value="1"/>
</dbReference>
<keyword evidence="4" id="KW-1185">Reference proteome</keyword>
<evidence type="ECO:0000313" key="4">
    <source>
        <dbReference type="Proteomes" id="UP000231962"/>
    </source>
</evidence>
<dbReference type="RefSeq" id="WP_100713229.1">
    <property type="nucleotide sequence ID" value="NZ_NPDY01000004.1"/>
</dbReference>
<feature type="domain" description="Methyltransferase type 11" evidence="1">
    <location>
        <begin position="28"/>
        <end position="79"/>
    </location>
</feature>
<gene>
    <name evidence="2" type="ORF">CH360_06595</name>
    <name evidence="3" type="ORF">CH373_12375</name>
</gene>
<dbReference type="Pfam" id="PF08241">
    <property type="entry name" value="Methyltransf_11"/>
    <property type="match status" value="1"/>
</dbReference>
<evidence type="ECO:0000313" key="5">
    <source>
        <dbReference type="Proteomes" id="UP000231990"/>
    </source>
</evidence>
<dbReference type="EMBL" id="NPDY01000004">
    <property type="protein sequence ID" value="PJZ70267.1"/>
    <property type="molecule type" value="Genomic_DNA"/>
</dbReference>
<dbReference type="EMBL" id="NPDZ01000007">
    <property type="protein sequence ID" value="PJZ72849.1"/>
    <property type="molecule type" value="Genomic_DNA"/>
</dbReference>
<organism evidence="3 5">
    <name type="scientific">Leptospira perolatii</name>
    <dbReference type="NCBI Taxonomy" id="2023191"/>
    <lineage>
        <taxon>Bacteria</taxon>
        <taxon>Pseudomonadati</taxon>
        <taxon>Spirochaetota</taxon>
        <taxon>Spirochaetia</taxon>
        <taxon>Leptospirales</taxon>
        <taxon>Leptospiraceae</taxon>
        <taxon>Leptospira</taxon>
    </lineage>
</organism>
<protein>
    <recommendedName>
        <fullName evidence="1">Methyltransferase type 11 domain-containing protein</fullName>
    </recommendedName>
</protein>
<comment type="caution">
    <text evidence="3">The sequence shown here is derived from an EMBL/GenBank/DDBJ whole genome shotgun (WGS) entry which is preliminary data.</text>
</comment>
<accession>A0A2M9ZLE5</accession>
<reference evidence="4 5" key="1">
    <citation type="submission" date="2017-07" db="EMBL/GenBank/DDBJ databases">
        <title>Leptospira spp. isolated from tropical soils.</title>
        <authorList>
            <person name="Thibeaux R."/>
            <person name="Iraola G."/>
            <person name="Ferres I."/>
            <person name="Bierque E."/>
            <person name="Girault D."/>
            <person name="Soupe-Gilbert M.-E."/>
            <person name="Picardeau M."/>
            <person name="Goarant C."/>
        </authorList>
    </citation>
    <scope>NUCLEOTIDE SEQUENCE [LARGE SCALE GENOMIC DNA]</scope>
    <source>
        <strain evidence="3 5">FH1-B-B1</strain>
        <strain evidence="2 4">FH1-B-C1</strain>
    </source>
</reference>
<sequence>MKLLNLGCGVNFHPAWTNVDFVKTGEGVIKADLRRGIPFASASIDVVYHSHVLEHFEKSDAILFLKECYRVLKPGGILRIVVPDLERTVREYLRILDSAVKEESSAGQKYSWIVVELIDQLARNQSGGLMASYWKSMNKEEENYVKERVGEEPFRNPPNLTKNRSISNYLFSLLRKCKNLALKLLLGREYHSLRVGRFRLNGEPHLWMYDRFSLPIAVASAGFAKPRIADAFRSSIPNFHEYGLDVDPEGNIRKPDSLFLEAIKS</sequence>
<dbReference type="SUPFAM" id="SSF53335">
    <property type="entry name" value="S-adenosyl-L-methionine-dependent methyltransferases"/>
    <property type="match status" value="1"/>
</dbReference>
<dbReference type="OrthoDB" id="9790710at2"/>
<dbReference type="Proteomes" id="UP000231990">
    <property type="component" value="Unassembled WGS sequence"/>
</dbReference>